<feature type="coiled-coil region" evidence="5">
    <location>
        <begin position="768"/>
        <end position="795"/>
    </location>
</feature>
<dbReference type="InterPro" id="IPR036397">
    <property type="entry name" value="RNaseH_sf"/>
</dbReference>
<dbReference type="Gene3D" id="3.30.420.10">
    <property type="entry name" value="Ribonuclease H-like superfamily/Ribonuclease H"/>
    <property type="match status" value="1"/>
</dbReference>
<dbReference type="SUPFAM" id="SSF53098">
    <property type="entry name" value="Ribonuclease H-like"/>
    <property type="match status" value="1"/>
</dbReference>
<dbReference type="InterPro" id="IPR021109">
    <property type="entry name" value="Peptidase_aspartic_dom_sf"/>
</dbReference>
<sequence length="1207" mass="137309">MVLRNAAKGACTRLKGANYRYNLTRVVSTGAFIDMDADEIRLLLKDQATAHQQQTEALQAQLAALQADLQSTKLLRIKVVGFNLEGDAAEWFRWMTRNKLISTCEGFVESVRNRFGSCKVTNISEDLLISFYISGLKPNLQRELLVSKPTSLGDAFSLARVTKARLEDQCTSSITTKATRSSSGTQYQRFTSAIQTPLLPTPTKTSVPPKSTVNPNNKPLAIKWISPVEQQEHLSKGLWFNCDNKWVRGHKCLGKFLLLMADDEDECESPADEAVKSGDIYILNSLVGHGSPRSLQLWGTLGIGGGQVHVLIDNGSTHNFVQPGIVERMGLPITTTKPFKVYTGSGESLLCESLCLQFSLQIQRVRIDVDLYVPPMKGPDVVLGIQWLQHLGKVTHYYAHQSMEFTVGNKTYTLKGEESLRMKQMSFNHLRELLESDEVYGIYKAYNLAAEEERPINTHVVVASEHSEITQLLAHFDHSPFSSPMLLVKKKDGSYRFCVDYRALNAVTVKDKFLIPMADGMFDELGGATIFTKLDLRAGYHQIHVHERNVYKTAFRTHDAHYVFLVMPFGLTNAASTFQATMNRLFSPYLRKFVIVFFDDILIYSASLAAYLEHLQCVFKCLQDNTFYVNQSKCVFGATTVEYLGHIISGRGVEMDHKKITAIVDWPTPKTQRQANASSKGIGAVLLQQGRPLRRRFTIRMDHKSIKELMQQVILMPLQQKYVRKLLGFDFLIEYKPGVSNQVADALSRMYEEDEGIIASFSDMSQPLVELINDLKQENETAEELRQLHGKLDREERLEGFRRKQGLLLYRDRNRRVVSASTYASGSLGRRVHGFYYRVACFQRIDSFFVVVDRFSKYAHFETLPTSFNVPKVAELFIEIVVKHYGFPKIIVSGRDPIFVSKFWKHLFEASGTQLNHSMAYHPQTDGQTEVVNRGLEQYLRAMVSDQSQHWVRLLPWAKFSYNTTFHSSIKMTQYQALYGWLPPSVIPYSPGSSIAANIDELLVERDALLRQLKHNLIAAKHRMEMKANRKRRDVEFTPGDRVLAKLQPYRQITVAKRLYNKLAKHYYGPFEVLERVGKVAYRLALTSKIHPVFHVSILKPFSGIGHEVVTDLPEEAHEGQPMLAAFGDLSPEEATWEWVSEFQATYPSYHLEDKVIVKGEENDTSMLLKRPNPNPWLLKRLDPNGSLLFPVGNKIMSWDNYLVFIN</sequence>
<dbReference type="Pfam" id="PF24626">
    <property type="entry name" value="SH3_Tf2-1"/>
    <property type="match status" value="1"/>
</dbReference>
<reference evidence="8" key="1">
    <citation type="journal article" date="2019" name="Sci. Rep.">
        <title>Draft genome of Tanacetum cinerariifolium, the natural source of mosquito coil.</title>
        <authorList>
            <person name="Yamashiro T."/>
            <person name="Shiraishi A."/>
            <person name="Satake H."/>
            <person name="Nakayama K."/>
        </authorList>
    </citation>
    <scope>NUCLEOTIDE SEQUENCE</scope>
</reference>
<comment type="caution">
    <text evidence="8">The sequence shown here is derived from an EMBL/GenBank/DDBJ whole genome shotgun (WGS) entry which is preliminary data.</text>
</comment>
<dbReference type="InterPro" id="IPR001584">
    <property type="entry name" value="Integrase_cat-core"/>
</dbReference>
<dbReference type="SUPFAM" id="SSF56672">
    <property type="entry name" value="DNA/RNA polymerases"/>
    <property type="match status" value="1"/>
</dbReference>
<dbReference type="PROSITE" id="PS50878">
    <property type="entry name" value="RT_POL"/>
    <property type="match status" value="1"/>
</dbReference>
<evidence type="ECO:0000256" key="4">
    <source>
        <dbReference type="ARBA" id="ARBA00022759"/>
    </source>
</evidence>
<evidence type="ECO:0000259" key="7">
    <source>
        <dbReference type="PROSITE" id="PS50994"/>
    </source>
</evidence>
<evidence type="ECO:0000256" key="5">
    <source>
        <dbReference type="SAM" id="Coils"/>
    </source>
</evidence>
<keyword evidence="1" id="KW-0808">Transferase</keyword>
<dbReference type="CDD" id="cd01647">
    <property type="entry name" value="RT_LTR"/>
    <property type="match status" value="1"/>
</dbReference>
<keyword evidence="4" id="KW-0255">Endonuclease</keyword>
<dbReference type="InterPro" id="IPR043502">
    <property type="entry name" value="DNA/RNA_pol_sf"/>
</dbReference>
<dbReference type="GO" id="GO:0003964">
    <property type="term" value="F:RNA-directed DNA polymerase activity"/>
    <property type="evidence" value="ECO:0007669"/>
    <property type="project" value="UniProtKB-KW"/>
</dbReference>
<dbReference type="InterPro" id="IPR012337">
    <property type="entry name" value="RNaseH-like_sf"/>
</dbReference>
<dbReference type="CDD" id="cd00303">
    <property type="entry name" value="retropepsin_like"/>
    <property type="match status" value="1"/>
</dbReference>
<evidence type="ECO:0000256" key="3">
    <source>
        <dbReference type="ARBA" id="ARBA00022722"/>
    </source>
</evidence>
<keyword evidence="5" id="KW-0175">Coiled coil</keyword>
<evidence type="ECO:0000313" key="8">
    <source>
        <dbReference type="EMBL" id="GEU86582.1"/>
    </source>
</evidence>
<dbReference type="PANTHER" id="PTHR37984">
    <property type="entry name" value="PROTEIN CBG26694"/>
    <property type="match status" value="1"/>
</dbReference>
<keyword evidence="8" id="KW-0695">RNA-directed DNA polymerase</keyword>
<name>A0A6L2NNM2_TANCI</name>
<organism evidence="8">
    <name type="scientific">Tanacetum cinerariifolium</name>
    <name type="common">Dalmatian daisy</name>
    <name type="synonym">Chrysanthemum cinerariifolium</name>
    <dbReference type="NCBI Taxonomy" id="118510"/>
    <lineage>
        <taxon>Eukaryota</taxon>
        <taxon>Viridiplantae</taxon>
        <taxon>Streptophyta</taxon>
        <taxon>Embryophyta</taxon>
        <taxon>Tracheophyta</taxon>
        <taxon>Spermatophyta</taxon>
        <taxon>Magnoliopsida</taxon>
        <taxon>eudicotyledons</taxon>
        <taxon>Gunneridae</taxon>
        <taxon>Pentapetalae</taxon>
        <taxon>asterids</taxon>
        <taxon>campanulids</taxon>
        <taxon>Asterales</taxon>
        <taxon>Asteraceae</taxon>
        <taxon>Asteroideae</taxon>
        <taxon>Anthemideae</taxon>
        <taxon>Anthemidinae</taxon>
        <taxon>Tanacetum</taxon>
    </lineage>
</organism>
<dbReference type="AlphaFoldDB" id="A0A6L2NNM2"/>
<dbReference type="GO" id="GO:0015074">
    <property type="term" value="P:DNA integration"/>
    <property type="evidence" value="ECO:0007669"/>
    <property type="project" value="InterPro"/>
</dbReference>
<dbReference type="Gene3D" id="3.30.70.270">
    <property type="match status" value="1"/>
</dbReference>
<protein>
    <submittedName>
        <fullName evidence="8">Reverse transcriptase</fullName>
    </submittedName>
</protein>
<keyword evidence="4" id="KW-0378">Hydrolase</keyword>
<accession>A0A6L2NNM2</accession>
<dbReference type="InterPro" id="IPR043128">
    <property type="entry name" value="Rev_trsase/Diguanyl_cyclase"/>
</dbReference>
<evidence type="ECO:0000256" key="2">
    <source>
        <dbReference type="ARBA" id="ARBA00022695"/>
    </source>
</evidence>
<dbReference type="InterPro" id="IPR000477">
    <property type="entry name" value="RT_dom"/>
</dbReference>
<feature type="domain" description="Integrase catalytic" evidence="7">
    <location>
        <begin position="848"/>
        <end position="991"/>
    </location>
</feature>
<keyword evidence="3" id="KW-0540">Nuclease</keyword>
<proteinExistence type="predicted"/>
<dbReference type="SUPFAM" id="SSF50630">
    <property type="entry name" value="Acid proteases"/>
    <property type="match status" value="1"/>
</dbReference>
<dbReference type="InterPro" id="IPR056924">
    <property type="entry name" value="SH3_Tf2-1"/>
</dbReference>
<dbReference type="Pfam" id="PF08284">
    <property type="entry name" value="RVP_2"/>
    <property type="match status" value="1"/>
</dbReference>
<dbReference type="InterPro" id="IPR050951">
    <property type="entry name" value="Retrovirus_Pol_polyprotein"/>
</dbReference>
<dbReference type="Pfam" id="PF00078">
    <property type="entry name" value="RVT_1"/>
    <property type="match status" value="1"/>
</dbReference>
<dbReference type="Gene3D" id="2.40.70.10">
    <property type="entry name" value="Acid Proteases"/>
    <property type="match status" value="1"/>
</dbReference>
<evidence type="ECO:0000259" key="6">
    <source>
        <dbReference type="PROSITE" id="PS50878"/>
    </source>
</evidence>
<feature type="coiled-coil region" evidence="5">
    <location>
        <begin position="48"/>
        <end position="75"/>
    </location>
</feature>
<dbReference type="PROSITE" id="PS50994">
    <property type="entry name" value="INTEGRASE"/>
    <property type="match status" value="1"/>
</dbReference>
<dbReference type="GO" id="GO:0004519">
    <property type="term" value="F:endonuclease activity"/>
    <property type="evidence" value="ECO:0007669"/>
    <property type="project" value="UniProtKB-KW"/>
</dbReference>
<feature type="domain" description="Reverse transcriptase" evidence="6">
    <location>
        <begin position="469"/>
        <end position="648"/>
    </location>
</feature>
<dbReference type="Gene3D" id="3.10.10.10">
    <property type="entry name" value="HIV Type 1 Reverse Transcriptase, subunit A, domain 1"/>
    <property type="match status" value="1"/>
</dbReference>
<dbReference type="PANTHER" id="PTHR37984:SF5">
    <property type="entry name" value="PROTEIN NYNRIN-LIKE"/>
    <property type="match status" value="1"/>
</dbReference>
<dbReference type="GO" id="GO:0003676">
    <property type="term" value="F:nucleic acid binding"/>
    <property type="evidence" value="ECO:0007669"/>
    <property type="project" value="InterPro"/>
</dbReference>
<dbReference type="EMBL" id="BKCJ010009357">
    <property type="protein sequence ID" value="GEU86582.1"/>
    <property type="molecule type" value="Genomic_DNA"/>
</dbReference>
<keyword evidence="2" id="KW-0548">Nucleotidyltransferase</keyword>
<evidence type="ECO:0000256" key="1">
    <source>
        <dbReference type="ARBA" id="ARBA00022679"/>
    </source>
</evidence>
<gene>
    <name evidence="8" type="ORF">Tci_058560</name>
</gene>